<evidence type="ECO:0000256" key="17">
    <source>
        <dbReference type="ARBA" id="ARBA00023319"/>
    </source>
</evidence>
<evidence type="ECO:0000256" key="16">
    <source>
        <dbReference type="ARBA" id="ARBA00023180"/>
    </source>
</evidence>
<comment type="subcellular location">
    <subcellularLocation>
        <location evidence="1">Membrane</location>
        <topology evidence="1">Single-pass membrane protein</topology>
    </subcellularLocation>
</comment>
<dbReference type="PANTHER" id="PTHR19890">
    <property type="entry name" value="FIBROBLAST GROWTH FACTOR RECEPTOR"/>
    <property type="match status" value="1"/>
</dbReference>
<dbReference type="AlphaFoldDB" id="A0AAD9QDM3"/>
<dbReference type="InterPro" id="IPR013106">
    <property type="entry name" value="Ig_V-set"/>
</dbReference>
<dbReference type="SMART" id="SM00408">
    <property type="entry name" value="IGc2"/>
    <property type="match status" value="4"/>
</dbReference>
<dbReference type="SMART" id="SM00409">
    <property type="entry name" value="IG"/>
    <property type="match status" value="4"/>
</dbReference>
<evidence type="ECO:0000256" key="5">
    <source>
        <dbReference type="ARBA" id="ARBA00022692"/>
    </source>
</evidence>
<evidence type="ECO:0000256" key="9">
    <source>
        <dbReference type="ARBA" id="ARBA00022777"/>
    </source>
</evidence>
<feature type="domain" description="Ig-like" evidence="18">
    <location>
        <begin position="110"/>
        <end position="226"/>
    </location>
</feature>
<gene>
    <name evidence="19" type="ORF">P5673_017977</name>
</gene>
<dbReference type="InterPro" id="IPR036179">
    <property type="entry name" value="Ig-like_dom_sf"/>
</dbReference>
<evidence type="ECO:0000256" key="6">
    <source>
        <dbReference type="ARBA" id="ARBA00022729"/>
    </source>
</evidence>
<evidence type="ECO:0000256" key="13">
    <source>
        <dbReference type="ARBA" id="ARBA00023137"/>
    </source>
</evidence>
<evidence type="ECO:0000256" key="1">
    <source>
        <dbReference type="ARBA" id="ARBA00004167"/>
    </source>
</evidence>
<keyword evidence="14" id="KW-1015">Disulfide bond</keyword>
<dbReference type="FunFam" id="2.60.40.10:FF:000016">
    <property type="entry name" value="Fibroblast growth factor receptor"/>
    <property type="match status" value="2"/>
</dbReference>
<keyword evidence="3" id="KW-0597">Phosphoprotein</keyword>
<keyword evidence="9" id="KW-0418">Kinase</keyword>
<keyword evidence="20" id="KW-1185">Reference proteome</keyword>
<keyword evidence="13" id="KW-0829">Tyrosine-protein kinase</keyword>
<dbReference type="InterPro" id="IPR007110">
    <property type="entry name" value="Ig-like_dom"/>
</dbReference>
<evidence type="ECO:0000259" key="18">
    <source>
        <dbReference type="PROSITE" id="PS50835"/>
    </source>
</evidence>
<dbReference type="Gene3D" id="2.60.40.10">
    <property type="entry name" value="Immunoglobulins"/>
    <property type="match status" value="4"/>
</dbReference>
<dbReference type="SUPFAM" id="SSF48726">
    <property type="entry name" value="Immunoglobulin"/>
    <property type="match status" value="4"/>
</dbReference>
<dbReference type="Pfam" id="PF13927">
    <property type="entry name" value="Ig_3"/>
    <property type="match status" value="4"/>
</dbReference>
<keyword evidence="16" id="KW-0325">Glycoprotein</keyword>
<evidence type="ECO:0000256" key="14">
    <source>
        <dbReference type="ARBA" id="ARBA00023157"/>
    </source>
</evidence>
<feature type="domain" description="Ig-like" evidence="18">
    <location>
        <begin position="234"/>
        <end position="328"/>
    </location>
</feature>
<keyword evidence="6" id="KW-0732">Signal</keyword>
<keyword evidence="5" id="KW-0812">Transmembrane</keyword>
<feature type="domain" description="Ig-like" evidence="18">
    <location>
        <begin position="339"/>
        <end position="455"/>
    </location>
</feature>
<protein>
    <recommendedName>
        <fullName evidence="2">receptor protein-tyrosine kinase</fullName>
        <ecNumber evidence="2">2.7.10.1</ecNumber>
    </recommendedName>
</protein>
<dbReference type="EC" id="2.7.10.1" evidence="2"/>
<dbReference type="Proteomes" id="UP001249851">
    <property type="component" value="Unassembled WGS sequence"/>
</dbReference>
<evidence type="ECO:0000256" key="2">
    <source>
        <dbReference type="ARBA" id="ARBA00011902"/>
    </source>
</evidence>
<evidence type="ECO:0000256" key="7">
    <source>
        <dbReference type="ARBA" id="ARBA00022737"/>
    </source>
</evidence>
<evidence type="ECO:0000313" key="19">
    <source>
        <dbReference type="EMBL" id="KAK2559358.1"/>
    </source>
</evidence>
<keyword evidence="4" id="KW-0808">Transferase</keyword>
<keyword evidence="17" id="KW-0393">Immunoglobulin domain</keyword>
<evidence type="ECO:0000256" key="10">
    <source>
        <dbReference type="ARBA" id="ARBA00022840"/>
    </source>
</evidence>
<dbReference type="FunFam" id="2.60.40.10:FF:000020">
    <property type="entry name" value="Fibroblast growth factor receptor"/>
    <property type="match status" value="2"/>
</dbReference>
<proteinExistence type="predicted"/>
<dbReference type="EMBL" id="JARQWQ010000040">
    <property type="protein sequence ID" value="KAK2559358.1"/>
    <property type="molecule type" value="Genomic_DNA"/>
</dbReference>
<dbReference type="PROSITE" id="PS50835">
    <property type="entry name" value="IG_LIKE"/>
    <property type="match status" value="4"/>
</dbReference>
<feature type="domain" description="Ig-like" evidence="18">
    <location>
        <begin position="5"/>
        <end position="99"/>
    </location>
</feature>
<keyword evidence="11" id="KW-1133">Transmembrane helix</keyword>
<evidence type="ECO:0000256" key="15">
    <source>
        <dbReference type="ARBA" id="ARBA00023170"/>
    </source>
</evidence>
<evidence type="ECO:0000256" key="8">
    <source>
        <dbReference type="ARBA" id="ARBA00022741"/>
    </source>
</evidence>
<dbReference type="GO" id="GO:0016020">
    <property type="term" value="C:membrane"/>
    <property type="evidence" value="ECO:0007669"/>
    <property type="project" value="UniProtKB-SubCell"/>
</dbReference>
<dbReference type="GO" id="GO:0005524">
    <property type="term" value="F:ATP binding"/>
    <property type="evidence" value="ECO:0007669"/>
    <property type="project" value="UniProtKB-KW"/>
</dbReference>
<reference evidence="19" key="1">
    <citation type="journal article" date="2023" name="G3 (Bethesda)">
        <title>Whole genome assembly and annotation of the endangered Caribbean coral Acropora cervicornis.</title>
        <authorList>
            <person name="Selwyn J.D."/>
            <person name="Vollmer S.V."/>
        </authorList>
    </citation>
    <scope>NUCLEOTIDE SEQUENCE</scope>
    <source>
        <strain evidence="19">K2</strain>
    </source>
</reference>
<evidence type="ECO:0000313" key="20">
    <source>
        <dbReference type="Proteomes" id="UP001249851"/>
    </source>
</evidence>
<dbReference type="InterPro" id="IPR013783">
    <property type="entry name" value="Ig-like_fold"/>
</dbReference>
<keyword evidence="10" id="KW-0067">ATP-binding</keyword>
<dbReference type="InterPro" id="IPR052615">
    <property type="entry name" value="FGFRL"/>
</dbReference>
<dbReference type="PANTHER" id="PTHR19890:SF10">
    <property type="entry name" value="FIBROBLAST GROWTH FACTOR RECEPTOR-LIKE 1"/>
    <property type="match status" value="1"/>
</dbReference>
<comment type="caution">
    <text evidence="19">The sequence shown here is derived from an EMBL/GenBank/DDBJ whole genome shotgun (WGS) entry which is preliminary data.</text>
</comment>
<accession>A0AAD9QDM3</accession>
<dbReference type="InterPro" id="IPR003599">
    <property type="entry name" value="Ig_sub"/>
</dbReference>
<organism evidence="19 20">
    <name type="scientific">Acropora cervicornis</name>
    <name type="common">Staghorn coral</name>
    <dbReference type="NCBI Taxonomy" id="6130"/>
    <lineage>
        <taxon>Eukaryota</taxon>
        <taxon>Metazoa</taxon>
        <taxon>Cnidaria</taxon>
        <taxon>Anthozoa</taxon>
        <taxon>Hexacorallia</taxon>
        <taxon>Scleractinia</taxon>
        <taxon>Astrocoeniina</taxon>
        <taxon>Acroporidae</taxon>
        <taxon>Acropora</taxon>
    </lineage>
</organism>
<evidence type="ECO:0000256" key="12">
    <source>
        <dbReference type="ARBA" id="ARBA00023136"/>
    </source>
</evidence>
<evidence type="ECO:0000256" key="3">
    <source>
        <dbReference type="ARBA" id="ARBA00022553"/>
    </source>
</evidence>
<sequence length="473" mass="53038">MNAAPRFTVSETKRRRNIIVLPVGNTIKMDCSATGYPKPTVKWYKEKALYQGRNGSSKFNRGTFQTVLIIRNAVPADGGLYTCNVSNAYGWISNSYRVHVRNHERARSKPKILKMKNATAMEGENATLFCKALSDSMPHFQWLRWLAPFSNASDESSQIKNPVYEVLKQNQQNGNKHLVLPIGKPAKLDFHGVKLILTNVSKKDEGKYSCIVGNAFGYAVQQAYVIVRETPAAPRFTVSETKRRRNIIVLPVGNTIKMDCSATGYPKPTVKWYKEKALYQGRNGSSKFNRGTFQTVLIIRNAVPADGGLYTCNVSNAYGWISNSYRVHVRNHERARSKPKILRMENATAMEGENATLFCKALSDSMPHFQWLRWLAPPSNASDESSGIKNPVYEVLKQNQQNGNKHSLLPVGKPSKLDFHGVKLILTNVSKKDEGKYSCIVGNAFGYAVQQAYVIVREIPGGKEIEDRRISVI</sequence>
<name>A0AAD9QDM3_ACRCE</name>
<keyword evidence="12" id="KW-0472">Membrane</keyword>
<evidence type="ECO:0000256" key="11">
    <source>
        <dbReference type="ARBA" id="ARBA00022989"/>
    </source>
</evidence>
<evidence type="ECO:0000256" key="4">
    <source>
        <dbReference type="ARBA" id="ARBA00022679"/>
    </source>
</evidence>
<dbReference type="GO" id="GO:0004714">
    <property type="term" value="F:transmembrane receptor protein tyrosine kinase activity"/>
    <property type="evidence" value="ECO:0007669"/>
    <property type="project" value="UniProtKB-EC"/>
</dbReference>
<keyword evidence="15 19" id="KW-0675">Receptor</keyword>
<keyword evidence="7" id="KW-0677">Repeat</keyword>
<keyword evidence="8" id="KW-0547">Nucleotide-binding</keyword>
<dbReference type="InterPro" id="IPR003598">
    <property type="entry name" value="Ig_sub2"/>
</dbReference>
<dbReference type="SMART" id="SM00406">
    <property type="entry name" value="IGv"/>
    <property type="match status" value="4"/>
</dbReference>
<reference evidence="19" key="2">
    <citation type="journal article" date="2023" name="Science">
        <title>Genomic signatures of disease resistance in endangered staghorn corals.</title>
        <authorList>
            <person name="Vollmer S.V."/>
            <person name="Selwyn J.D."/>
            <person name="Despard B.A."/>
            <person name="Roesel C.L."/>
        </authorList>
    </citation>
    <scope>NUCLEOTIDE SEQUENCE</scope>
    <source>
        <strain evidence="19">K2</strain>
    </source>
</reference>